<dbReference type="OrthoDB" id="6114964at2759"/>
<dbReference type="AlphaFoldDB" id="A0A2C9KPK4"/>
<sequence length="105" mass="11223">MGSEGPNVINLVGIARTRRVWLMASVLKDASQDITASTAKEFVITVVMTGAVTIKLAIVYTAVFPAFTGLCVVKPVVIVPATHLVMKKANVNMDVKQDLKGKPVK</sequence>
<proteinExistence type="predicted"/>
<gene>
    <name evidence="2" type="primary">106058452</name>
</gene>
<dbReference type="EnsemblMetazoa" id="BGLB022123-RA">
    <property type="protein sequence ID" value="BGLB022123-PA"/>
    <property type="gene ID" value="BGLB022123"/>
</dbReference>
<keyword evidence="1" id="KW-0812">Transmembrane</keyword>
<reference evidence="2" key="1">
    <citation type="submission" date="2020-05" db="UniProtKB">
        <authorList>
            <consortium name="EnsemblMetazoa"/>
        </authorList>
    </citation>
    <scope>IDENTIFICATION</scope>
    <source>
        <strain evidence="2">BB02</strain>
    </source>
</reference>
<evidence type="ECO:0000256" key="1">
    <source>
        <dbReference type="SAM" id="Phobius"/>
    </source>
</evidence>
<dbReference type="Proteomes" id="UP000076420">
    <property type="component" value="Unassembled WGS sequence"/>
</dbReference>
<organism evidence="2 3">
    <name type="scientific">Biomphalaria glabrata</name>
    <name type="common">Bloodfluke planorb</name>
    <name type="synonym">Freshwater snail</name>
    <dbReference type="NCBI Taxonomy" id="6526"/>
    <lineage>
        <taxon>Eukaryota</taxon>
        <taxon>Metazoa</taxon>
        <taxon>Spiralia</taxon>
        <taxon>Lophotrochozoa</taxon>
        <taxon>Mollusca</taxon>
        <taxon>Gastropoda</taxon>
        <taxon>Heterobranchia</taxon>
        <taxon>Euthyneura</taxon>
        <taxon>Panpulmonata</taxon>
        <taxon>Hygrophila</taxon>
        <taxon>Lymnaeoidea</taxon>
        <taxon>Planorbidae</taxon>
        <taxon>Biomphalaria</taxon>
    </lineage>
</organism>
<keyword evidence="1" id="KW-1133">Transmembrane helix</keyword>
<evidence type="ECO:0000313" key="2">
    <source>
        <dbReference type="EnsemblMetazoa" id="BGLB022123-PA"/>
    </source>
</evidence>
<name>A0A2C9KPK4_BIOGL</name>
<evidence type="ECO:0000313" key="3">
    <source>
        <dbReference type="Proteomes" id="UP000076420"/>
    </source>
</evidence>
<accession>A0A2C9KPK4</accession>
<protein>
    <submittedName>
        <fullName evidence="2">Uncharacterized protein</fullName>
    </submittedName>
</protein>
<keyword evidence="1" id="KW-0472">Membrane</keyword>
<feature type="transmembrane region" description="Helical" evidence="1">
    <location>
        <begin position="42"/>
        <end position="60"/>
    </location>
</feature>
<dbReference type="KEGG" id="bgt:106058452"/>
<dbReference type="VEuPathDB" id="VectorBase:BGLB022123"/>